<feature type="compositionally biased region" description="Basic residues" evidence="3">
    <location>
        <begin position="51"/>
        <end position="63"/>
    </location>
</feature>
<protein>
    <submittedName>
        <fullName evidence="4">Uncharacterized protein</fullName>
    </submittedName>
</protein>
<dbReference type="GO" id="GO:0005634">
    <property type="term" value="C:nucleus"/>
    <property type="evidence" value="ECO:0007669"/>
    <property type="project" value="TreeGrafter"/>
</dbReference>
<accession>A0A6A3BJV9</accession>
<dbReference type="GO" id="GO:0032875">
    <property type="term" value="P:regulation of DNA endoreduplication"/>
    <property type="evidence" value="ECO:0007669"/>
    <property type="project" value="InterPro"/>
</dbReference>
<feature type="region of interest" description="Disordered" evidence="3">
    <location>
        <begin position="1"/>
        <end position="71"/>
    </location>
</feature>
<organism evidence="4 5">
    <name type="scientific">Hibiscus syriacus</name>
    <name type="common">Rose of Sharon</name>
    <dbReference type="NCBI Taxonomy" id="106335"/>
    <lineage>
        <taxon>Eukaryota</taxon>
        <taxon>Viridiplantae</taxon>
        <taxon>Streptophyta</taxon>
        <taxon>Embryophyta</taxon>
        <taxon>Tracheophyta</taxon>
        <taxon>Spermatophyta</taxon>
        <taxon>Magnoliopsida</taxon>
        <taxon>eudicotyledons</taxon>
        <taxon>Gunneridae</taxon>
        <taxon>Pentapetalae</taxon>
        <taxon>rosids</taxon>
        <taxon>malvids</taxon>
        <taxon>Malvales</taxon>
        <taxon>Malvaceae</taxon>
        <taxon>Malvoideae</taxon>
        <taxon>Hibiscus</taxon>
    </lineage>
</organism>
<name>A0A6A3BJV9_HIBSY</name>
<dbReference type="PANTHER" id="PTHR33142:SF65">
    <property type="entry name" value="CYCLIN-DEPENDENT PROTEIN KINASE INHIBITOR SMR2-LIKE"/>
    <property type="match status" value="1"/>
</dbReference>
<comment type="caution">
    <text evidence="4">The sequence shown here is derived from an EMBL/GenBank/DDBJ whole genome shotgun (WGS) entry which is preliminary data.</text>
</comment>
<proteinExistence type="predicted"/>
<evidence type="ECO:0000256" key="2">
    <source>
        <dbReference type="ARBA" id="ARBA00023306"/>
    </source>
</evidence>
<evidence type="ECO:0000256" key="1">
    <source>
        <dbReference type="ARBA" id="ARBA00023013"/>
    </source>
</evidence>
<dbReference type="AlphaFoldDB" id="A0A6A3BJV9"/>
<reference evidence="4" key="1">
    <citation type="submission" date="2019-09" db="EMBL/GenBank/DDBJ databases">
        <title>Draft genome information of white flower Hibiscus syriacus.</title>
        <authorList>
            <person name="Kim Y.-M."/>
        </authorList>
    </citation>
    <scope>NUCLEOTIDE SEQUENCE [LARGE SCALE GENOMIC DNA]</scope>
    <source>
        <strain evidence="4">YM2019G1</strain>
    </source>
</reference>
<sequence length="96" mass="10916">MNVASARNEAKEKKKEELGAGDVNDDDNDGFKTPKSLEHRIPEPKTCPPAPRRRRPLKRKPSPTHRSNAALEVRNLLQLQLDVSKQVKKARIQENQ</sequence>
<dbReference type="GO" id="GO:0004860">
    <property type="term" value="F:protein kinase inhibitor activity"/>
    <property type="evidence" value="ECO:0007669"/>
    <property type="project" value="UniProtKB-KW"/>
</dbReference>
<feature type="compositionally biased region" description="Basic and acidic residues" evidence="3">
    <location>
        <begin position="29"/>
        <end position="43"/>
    </location>
</feature>
<evidence type="ECO:0000313" key="5">
    <source>
        <dbReference type="Proteomes" id="UP000436088"/>
    </source>
</evidence>
<keyword evidence="1" id="KW-0649">Protein kinase inhibitor</keyword>
<evidence type="ECO:0000313" key="4">
    <source>
        <dbReference type="EMBL" id="KAE8717316.1"/>
    </source>
</evidence>
<dbReference type="InterPro" id="IPR040389">
    <property type="entry name" value="SMR"/>
</dbReference>
<keyword evidence="2" id="KW-0131">Cell cycle</keyword>
<evidence type="ECO:0000256" key="3">
    <source>
        <dbReference type="SAM" id="MobiDB-lite"/>
    </source>
</evidence>
<feature type="compositionally biased region" description="Basic and acidic residues" evidence="3">
    <location>
        <begin position="8"/>
        <end position="18"/>
    </location>
</feature>
<dbReference type="Proteomes" id="UP000436088">
    <property type="component" value="Unassembled WGS sequence"/>
</dbReference>
<gene>
    <name evidence="4" type="ORF">F3Y22_tig00110053pilonHSYRG00127</name>
</gene>
<keyword evidence="5" id="KW-1185">Reference proteome</keyword>
<dbReference type="EMBL" id="VEPZ02000826">
    <property type="protein sequence ID" value="KAE8717316.1"/>
    <property type="molecule type" value="Genomic_DNA"/>
</dbReference>
<dbReference type="PANTHER" id="PTHR33142">
    <property type="entry name" value="CYCLIN-DEPENDENT PROTEIN KINASE INHIBITOR SMR13"/>
    <property type="match status" value="1"/>
</dbReference>